<accession>A0A7J4IXF8</accession>
<protein>
    <submittedName>
        <fullName evidence="2">Uncharacterized protein</fullName>
    </submittedName>
</protein>
<dbReference type="EMBL" id="JAGVWF010000012">
    <property type="protein sequence ID" value="MBS3058978.1"/>
    <property type="molecule type" value="Genomic_DNA"/>
</dbReference>
<gene>
    <name evidence="2" type="ORF">HA237_06235</name>
    <name evidence="3" type="ORF">J4224_00955</name>
</gene>
<dbReference type="EMBL" id="DUFG01000032">
    <property type="protein sequence ID" value="HIH08935.1"/>
    <property type="molecule type" value="Genomic_DNA"/>
</dbReference>
<comment type="caution">
    <text evidence="2">The sequence shown here is derived from an EMBL/GenBank/DDBJ whole genome shotgun (WGS) entry which is preliminary data.</text>
</comment>
<evidence type="ECO:0000313" key="2">
    <source>
        <dbReference type="EMBL" id="HIH08935.1"/>
    </source>
</evidence>
<feature type="transmembrane region" description="Helical" evidence="1">
    <location>
        <begin position="12"/>
        <end position="29"/>
    </location>
</feature>
<sequence length="90" mass="10087">MIGLILQTGLTENVWIALTLFVFVWLFSWAKTNLGSAKLAILFAVIVVYLTFYSYSILIWIAVALFLFATFGKELFSRVNPFEGSSGGLR</sequence>
<keyword evidence="1" id="KW-0812">Transmembrane</keyword>
<keyword evidence="1" id="KW-1133">Transmembrane helix</keyword>
<evidence type="ECO:0000256" key="1">
    <source>
        <dbReference type="SAM" id="Phobius"/>
    </source>
</evidence>
<reference evidence="3" key="2">
    <citation type="submission" date="2021-03" db="EMBL/GenBank/DDBJ databases">
        <authorList>
            <person name="Jaffe A."/>
        </authorList>
    </citation>
    <scope>NUCLEOTIDE SEQUENCE</scope>
    <source>
        <strain evidence="3">RIFCSPHIGHO2_01_FULL_GW2011_AR10_43_9</strain>
    </source>
</reference>
<name>A0A7J4IXF8_9ARCH</name>
<organism evidence="2 4">
    <name type="scientific">Candidatus Iainarchaeum sp</name>
    <dbReference type="NCBI Taxonomy" id="3101447"/>
    <lineage>
        <taxon>Archaea</taxon>
        <taxon>Candidatus Iainarchaeota</taxon>
        <taxon>Candidatus Iainarchaeia</taxon>
        <taxon>Candidatus Iainarchaeales</taxon>
        <taxon>Candidatus Iainarchaeaceae</taxon>
        <taxon>Candidatus Iainarchaeum</taxon>
    </lineage>
</organism>
<proteinExistence type="predicted"/>
<evidence type="ECO:0000313" key="4">
    <source>
        <dbReference type="Proteomes" id="UP000577419"/>
    </source>
</evidence>
<dbReference type="Proteomes" id="UP000683213">
    <property type="component" value="Unassembled WGS sequence"/>
</dbReference>
<reference evidence="3" key="3">
    <citation type="submission" date="2021-05" db="EMBL/GenBank/DDBJ databases">
        <title>Protein family content uncovers lineage relationships and bacterial pathway maintenance mechanisms in DPANN archaea.</title>
        <authorList>
            <person name="Castelle C.J."/>
            <person name="Meheust R."/>
            <person name="Jaffe A.L."/>
            <person name="Seitz K."/>
            <person name="Gong X."/>
            <person name="Baker B.J."/>
            <person name="Banfield J.F."/>
        </authorList>
    </citation>
    <scope>NUCLEOTIDE SEQUENCE</scope>
    <source>
        <strain evidence="3">RIFCSPHIGHO2_01_FULL_GW2011_AR10_43_9</strain>
    </source>
</reference>
<reference evidence="4" key="1">
    <citation type="journal article" date="2020" name="bioRxiv">
        <title>A rank-normalized archaeal taxonomy based on genome phylogeny resolves widespread incomplete and uneven classifications.</title>
        <authorList>
            <person name="Rinke C."/>
            <person name="Chuvochina M."/>
            <person name="Mussig A.J."/>
            <person name="Chaumeil P.-A."/>
            <person name="Waite D.W."/>
            <person name="Whitman W.B."/>
            <person name="Parks D.H."/>
            <person name="Hugenholtz P."/>
        </authorList>
    </citation>
    <scope>NUCLEOTIDE SEQUENCE [LARGE SCALE GENOMIC DNA]</scope>
</reference>
<dbReference type="Proteomes" id="UP000577419">
    <property type="component" value="Unassembled WGS sequence"/>
</dbReference>
<dbReference type="AlphaFoldDB" id="A0A7J4IXF8"/>
<keyword evidence="1" id="KW-0472">Membrane</keyword>
<evidence type="ECO:0000313" key="3">
    <source>
        <dbReference type="EMBL" id="MBS3058978.1"/>
    </source>
</evidence>
<feature type="transmembrane region" description="Helical" evidence="1">
    <location>
        <begin position="41"/>
        <end position="68"/>
    </location>
</feature>